<protein>
    <submittedName>
        <fullName evidence="3">Uncharacterized protein</fullName>
    </submittedName>
</protein>
<dbReference type="EMBL" id="MN740784">
    <property type="protein sequence ID" value="QHU11414.1"/>
    <property type="molecule type" value="Genomic_DNA"/>
</dbReference>
<reference evidence="3" key="1">
    <citation type="journal article" date="2020" name="Nature">
        <title>Giant virus diversity and host interactions through global metagenomics.</title>
        <authorList>
            <person name="Schulz F."/>
            <person name="Roux S."/>
            <person name="Paez-Espino D."/>
            <person name="Jungbluth S."/>
            <person name="Walsh D.A."/>
            <person name="Denef V.J."/>
            <person name="McMahon K.D."/>
            <person name="Konstantinidis K.T."/>
            <person name="Eloe-Fadrosh E.A."/>
            <person name="Kyrpides N.C."/>
            <person name="Woyke T."/>
        </authorList>
    </citation>
    <scope>NUCLEOTIDE SEQUENCE</scope>
    <source>
        <strain evidence="3">GVMAG-S-1101165-84</strain>
    </source>
</reference>
<evidence type="ECO:0000313" key="3">
    <source>
        <dbReference type="EMBL" id="QHU11414.1"/>
    </source>
</evidence>
<name>A0A6C0K5Q6_9ZZZZ</name>
<accession>A0A6C0K5Q6</accession>
<keyword evidence="2" id="KW-1133">Transmembrane helix</keyword>
<keyword evidence="2" id="KW-0472">Membrane</keyword>
<keyword evidence="2" id="KW-0812">Transmembrane</keyword>
<organism evidence="3">
    <name type="scientific">viral metagenome</name>
    <dbReference type="NCBI Taxonomy" id="1070528"/>
    <lineage>
        <taxon>unclassified sequences</taxon>
        <taxon>metagenomes</taxon>
        <taxon>organismal metagenomes</taxon>
    </lineage>
</organism>
<feature type="transmembrane region" description="Helical" evidence="2">
    <location>
        <begin position="99"/>
        <end position="125"/>
    </location>
</feature>
<dbReference type="AlphaFoldDB" id="A0A6C0K5Q6"/>
<evidence type="ECO:0000256" key="1">
    <source>
        <dbReference type="SAM" id="MobiDB-lite"/>
    </source>
</evidence>
<evidence type="ECO:0000256" key="2">
    <source>
        <dbReference type="SAM" id="Phobius"/>
    </source>
</evidence>
<sequence length="374" mass="43152">MTRTRRGSYSKRQQEQQEQQEQQGQQEHLDLIPFRKKVNEWLRDVYIDTDSTTGYLVKKPGGFYGRKAKALVQQIYSMSPQVKLILGTRSIRTNSACLYLFYIVKFLSNYVIPPLAAFLAAYFYYFSDVPIQQQESVTETSTLNTTDTWTLDPVAAGTWTGNGIRTFLSVPLQFLGSTLDRTLHLSEVVDSVQITGSRLFYTPFVGLTTYILTHLALQCILNLQMLLSKQWALWNYQDLFLKETSEAIERSVTGYLKPNLIYTFEQYLIHSSKVGNLQDQILEHLLYTYRDDLDLLRETILEQLANAIRAIPLAEHLVQGKIGDQYLKGIHVLIRHADEDLSALLLQLNQEIHRFPGDMRQMAGRQFSCLRNLY</sequence>
<proteinExistence type="predicted"/>
<feature type="region of interest" description="Disordered" evidence="1">
    <location>
        <begin position="1"/>
        <end position="26"/>
    </location>
</feature>
<feature type="compositionally biased region" description="Low complexity" evidence="1">
    <location>
        <begin position="16"/>
        <end position="26"/>
    </location>
</feature>